<reference evidence="5 6" key="1">
    <citation type="submission" date="2016-05" db="EMBL/GenBank/DDBJ databases">
        <authorList>
            <person name="Naeem Raeece"/>
        </authorList>
    </citation>
    <scope>NUCLEOTIDE SEQUENCE [LARGE SCALE GENOMIC DNA]</scope>
</reference>
<keyword evidence="2" id="KW-0472">Membrane</keyword>
<accession>A0A1A8VUN5</accession>
<dbReference type="Pfam" id="PF05795">
    <property type="entry name" value="Plasmodium_Vir"/>
    <property type="match status" value="2"/>
</dbReference>
<dbReference type="Proteomes" id="UP000078546">
    <property type="component" value="Unassembled WGS sequence"/>
</dbReference>
<sequence length="350" mass="41184">MDDYDSYDTDESEDEDEQYKNKIQELPLEKFYAILDNKNDLDYTPTVCPGQMQTDVIIGEKLSNICRKVEYKLKYFSDIKRECNAIPDEKFCEYFNYWLGNEVRNMNTNSSKVMGIASTFNMLAPVFVYSGCTCKKDNFTNAEFSKCKQFFDFTENLESINNIKNKFATLDDNFYCTYIKKAVNEYNKIMMDGLCKNNSCVYYAEFQGFKNRYNELFSSLNSKCWNELPCLENEQGKYEPPCKPPSYRDPQKEDLNTQLPHTEGSDSKRTKHVLITSVFTVLLMSAFSFILYKFTPFESWLHSKIDRIKRIKQNIYKEVSKDKFGDSREYLNSNSENQKINIRYNPVQNS</sequence>
<evidence type="ECO:0000313" key="5">
    <source>
        <dbReference type="Proteomes" id="UP000078546"/>
    </source>
</evidence>
<dbReference type="EMBL" id="FLQV01002063">
    <property type="protein sequence ID" value="SBT00670.1"/>
    <property type="molecule type" value="Genomic_DNA"/>
</dbReference>
<gene>
    <name evidence="4" type="ORF">POVCU1_061580</name>
    <name evidence="3" type="ORF">POVCU2_0015800</name>
</gene>
<dbReference type="EMBL" id="FLQU01000214">
    <property type="protein sequence ID" value="SBS82533.1"/>
    <property type="molecule type" value="Genomic_DNA"/>
</dbReference>
<organism evidence="3 6">
    <name type="scientific">Plasmodium ovale curtisi</name>
    <dbReference type="NCBI Taxonomy" id="864141"/>
    <lineage>
        <taxon>Eukaryota</taxon>
        <taxon>Sar</taxon>
        <taxon>Alveolata</taxon>
        <taxon>Apicomplexa</taxon>
        <taxon>Aconoidasida</taxon>
        <taxon>Haemosporida</taxon>
        <taxon>Plasmodiidae</taxon>
        <taxon>Plasmodium</taxon>
        <taxon>Plasmodium (Plasmodium)</taxon>
    </lineage>
</organism>
<dbReference type="Proteomes" id="UP000078560">
    <property type="component" value="Unassembled WGS sequence"/>
</dbReference>
<dbReference type="AlphaFoldDB" id="A0A1A8VUN5"/>
<protein>
    <submittedName>
        <fullName evidence="3">PIR Superfamily Protein</fullName>
    </submittedName>
</protein>
<evidence type="ECO:0000313" key="4">
    <source>
        <dbReference type="EMBL" id="SBT00670.1"/>
    </source>
</evidence>
<feature type="transmembrane region" description="Helical" evidence="2">
    <location>
        <begin position="273"/>
        <end position="294"/>
    </location>
</feature>
<dbReference type="InterPro" id="IPR008780">
    <property type="entry name" value="Plasmodium_Vir"/>
</dbReference>
<evidence type="ECO:0000256" key="1">
    <source>
        <dbReference type="SAM" id="MobiDB-lite"/>
    </source>
</evidence>
<keyword evidence="2" id="KW-1133">Transmembrane helix</keyword>
<proteinExistence type="predicted"/>
<evidence type="ECO:0000313" key="6">
    <source>
        <dbReference type="Proteomes" id="UP000078560"/>
    </source>
</evidence>
<evidence type="ECO:0000256" key="2">
    <source>
        <dbReference type="SAM" id="Phobius"/>
    </source>
</evidence>
<name>A0A1A8VUN5_PLAOA</name>
<evidence type="ECO:0000313" key="3">
    <source>
        <dbReference type="EMBL" id="SBS82533.1"/>
    </source>
</evidence>
<reference evidence="3" key="2">
    <citation type="submission" date="2016-05" db="EMBL/GenBank/DDBJ databases">
        <authorList>
            <person name="Lavstsen T."/>
            <person name="Jespersen J.S."/>
        </authorList>
    </citation>
    <scope>NUCLEOTIDE SEQUENCE [LARGE SCALE GENOMIC DNA]</scope>
</reference>
<keyword evidence="2" id="KW-0812">Transmembrane</keyword>
<feature type="region of interest" description="Disordered" evidence="1">
    <location>
        <begin position="236"/>
        <end position="266"/>
    </location>
</feature>